<protein>
    <submittedName>
        <fullName evidence="1">Uncharacterized protein</fullName>
    </submittedName>
</protein>
<gene>
    <name evidence="1" type="ORF">AWB67_07443</name>
</gene>
<accession>A0A158L2P1</accession>
<evidence type="ECO:0000313" key="1">
    <source>
        <dbReference type="EMBL" id="SAL87612.1"/>
    </source>
</evidence>
<sequence>MYPVDRFFVGACFWVEPVGKAAIDTIPGGVWVQATLRKTRMKLDAC</sequence>
<proteinExistence type="predicted"/>
<organism evidence="1 2">
    <name type="scientific">Caballeronia terrestris</name>
    <dbReference type="NCBI Taxonomy" id="1226301"/>
    <lineage>
        <taxon>Bacteria</taxon>
        <taxon>Pseudomonadati</taxon>
        <taxon>Pseudomonadota</taxon>
        <taxon>Betaproteobacteria</taxon>
        <taxon>Burkholderiales</taxon>
        <taxon>Burkholderiaceae</taxon>
        <taxon>Caballeronia</taxon>
    </lineage>
</organism>
<dbReference type="Proteomes" id="UP000054925">
    <property type="component" value="Unassembled WGS sequence"/>
</dbReference>
<evidence type="ECO:0000313" key="2">
    <source>
        <dbReference type="Proteomes" id="UP000054925"/>
    </source>
</evidence>
<comment type="caution">
    <text evidence="1">The sequence shown here is derived from an EMBL/GenBank/DDBJ whole genome shotgun (WGS) entry which is preliminary data.</text>
</comment>
<name>A0A158L2P1_9BURK</name>
<reference evidence="1" key="1">
    <citation type="submission" date="2016-01" db="EMBL/GenBank/DDBJ databases">
        <authorList>
            <person name="Peeters C."/>
        </authorList>
    </citation>
    <scope>NUCLEOTIDE SEQUENCE [LARGE SCALE GENOMIC DNA]</scope>
    <source>
        <strain evidence="1">LMG 22937</strain>
    </source>
</reference>
<dbReference type="AlphaFoldDB" id="A0A158L2P1"/>
<keyword evidence="2" id="KW-1185">Reference proteome</keyword>
<dbReference type="EMBL" id="FCOL02000358">
    <property type="protein sequence ID" value="SAL87612.1"/>
    <property type="molecule type" value="Genomic_DNA"/>
</dbReference>